<evidence type="ECO:0000313" key="5">
    <source>
        <dbReference type="EMBL" id="MDZ5455278.1"/>
    </source>
</evidence>
<keyword evidence="6" id="KW-1185">Reference proteome</keyword>
<keyword evidence="5" id="KW-0614">Plasmid</keyword>
<accession>A0ABU5I864</accession>
<dbReference type="Proteomes" id="UP001293718">
    <property type="component" value="Unassembled WGS sequence"/>
</dbReference>
<evidence type="ECO:0000313" key="6">
    <source>
        <dbReference type="Proteomes" id="UP001293718"/>
    </source>
</evidence>
<dbReference type="RefSeq" id="WP_322463973.1">
    <property type="nucleotide sequence ID" value="NZ_JAXOJX010000001.1"/>
</dbReference>
<geneLocation type="plasmid" evidence="5">
    <name>unnamed</name>
</geneLocation>
<reference evidence="5 6" key="1">
    <citation type="submission" date="2023-11" db="EMBL/GenBank/DDBJ databases">
        <title>Draft genome of Azohydromonas lata strain H1 (DSM1123), a polyhydroxyalkanoate producer.</title>
        <authorList>
            <person name="Traversa D."/>
            <person name="D'Addabbo P."/>
            <person name="Pazzani C."/>
            <person name="Manzari C."/>
            <person name="Chiara M."/>
            <person name="Scrascia M."/>
        </authorList>
    </citation>
    <scope>NUCLEOTIDE SEQUENCE [LARGE SCALE GENOMIC DNA]</scope>
    <source>
        <strain evidence="5 6">H1</strain>
        <plasmid evidence="5">unnamed</plasmid>
    </source>
</reference>
<dbReference type="EMBL" id="JAXOJX010000001">
    <property type="protein sequence ID" value="MDZ5455278.1"/>
    <property type="molecule type" value="Genomic_DNA"/>
</dbReference>
<dbReference type="PANTHER" id="PTHR21340:SF0">
    <property type="entry name" value="BIS(5'-NUCLEOSYL)-TETRAPHOSPHATASE [ASYMMETRICAL]"/>
    <property type="match status" value="1"/>
</dbReference>
<evidence type="ECO:0000256" key="2">
    <source>
        <dbReference type="ARBA" id="ARBA00022801"/>
    </source>
</evidence>
<gene>
    <name evidence="5" type="ORF">SM757_01700</name>
</gene>
<dbReference type="Pfam" id="PF00293">
    <property type="entry name" value="NUDIX"/>
    <property type="match status" value="1"/>
</dbReference>
<sequence>MWIITPLGFFSIVCKNGDEAAGTLTVRARVRSDLEALRETALPTLGPIMGGQGTDYAWRASAPREQVQAALARLASDIDYANFKSEVAARQGRRRSDLYQDVWSVLYRLQDDPAYEAVGAIKRRRMPATIPRADAYGGVVLDSQARVLLREPAGHYGGYVWTFPKGRPDPGETPEQAALREVLEETGYACRVTGFLPKLFKGSTTGTAFFLMQPLGGQGAFCDETVRTCWADFARARELIGMTKIAVGRERDLAVLAAAEQLLAQ</sequence>
<dbReference type="PRINTS" id="PR00502">
    <property type="entry name" value="NUDIXFAMILY"/>
</dbReference>
<dbReference type="InterPro" id="IPR051325">
    <property type="entry name" value="Nudix_hydrolase_domain"/>
</dbReference>
<evidence type="ECO:0000256" key="3">
    <source>
        <dbReference type="RuleBase" id="RU003476"/>
    </source>
</evidence>
<evidence type="ECO:0000256" key="1">
    <source>
        <dbReference type="ARBA" id="ARBA00001946"/>
    </source>
</evidence>
<comment type="similarity">
    <text evidence="3">Belongs to the Nudix hydrolase family.</text>
</comment>
<dbReference type="Gene3D" id="3.90.79.10">
    <property type="entry name" value="Nucleoside Triphosphate Pyrophosphohydrolase"/>
    <property type="match status" value="1"/>
</dbReference>
<comment type="cofactor">
    <cofactor evidence="1">
        <name>Mg(2+)</name>
        <dbReference type="ChEBI" id="CHEBI:18420"/>
    </cofactor>
</comment>
<dbReference type="InterPro" id="IPR020476">
    <property type="entry name" value="Nudix_hydrolase"/>
</dbReference>
<organism evidence="5 6">
    <name type="scientific">Azohydromonas lata</name>
    <dbReference type="NCBI Taxonomy" id="45677"/>
    <lineage>
        <taxon>Bacteria</taxon>
        <taxon>Pseudomonadati</taxon>
        <taxon>Pseudomonadota</taxon>
        <taxon>Betaproteobacteria</taxon>
        <taxon>Burkholderiales</taxon>
        <taxon>Sphaerotilaceae</taxon>
        <taxon>Azohydromonas</taxon>
    </lineage>
</organism>
<comment type="caution">
    <text evidence="5">The sequence shown here is derived from an EMBL/GenBank/DDBJ whole genome shotgun (WGS) entry which is preliminary data.</text>
</comment>
<feature type="domain" description="Nudix hydrolase" evidence="4">
    <location>
        <begin position="131"/>
        <end position="253"/>
    </location>
</feature>
<protein>
    <submittedName>
        <fullName evidence="5">NUDIX domain-containing protein</fullName>
    </submittedName>
</protein>
<evidence type="ECO:0000259" key="4">
    <source>
        <dbReference type="PROSITE" id="PS51462"/>
    </source>
</evidence>
<proteinExistence type="inferred from homology"/>
<dbReference type="SUPFAM" id="SSF55811">
    <property type="entry name" value="Nudix"/>
    <property type="match status" value="1"/>
</dbReference>
<dbReference type="InterPro" id="IPR000086">
    <property type="entry name" value="NUDIX_hydrolase_dom"/>
</dbReference>
<dbReference type="PROSITE" id="PS51462">
    <property type="entry name" value="NUDIX"/>
    <property type="match status" value="1"/>
</dbReference>
<name>A0ABU5I864_9BURK</name>
<dbReference type="PANTHER" id="PTHR21340">
    <property type="entry name" value="DIADENOSINE 5,5-P1,P4-TETRAPHOSPHATE PYROPHOSPHOHYDROLASE MUTT"/>
    <property type="match status" value="1"/>
</dbReference>
<dbReference type="InterPro" id="IPR020084">
    <property type="entry name" value="NUDIX_hydrolase_CS"/>
</dbReference>
<keyword evidence="2 3" id="KW-0378">Hydrolase</keyword>
<dbReference type="InterPro" id="IPR015797">
    <property type="entry name" value="NUDIX_hydrolase-like_dom_sf"/>
</dbReference>
<dbReference type="PROSITE" id="PS00893">
    <property type="entry name" value="NUDIX_BOX"/>
    <property type="match status" value="1"/>
</dbReference>